<sequence length="93" mass="10189">MNLLETSIAVNKKHLCSSYKDLSARAVDLMAANRIKSGISQTDLGTLLGLSQNAVSKLELKYTKITVEVFLRYCNAINIDAMEILKQVEAISG</sequence>
<dbReference type="KEGG" id="mgik:GO620_001830"/>
<evidence type="ECO:0000313" key="3">
    <source>
        <dbReference type="Proteomes" id="UP000429232"/>
    </source>
</evidence>
<dbReference type="InterPro" id="IPR001387">
    <property type="entry name" value="Cro/C1-type_HTH"/>
</dbReference>
<dbReference type="EMBL" id="CP066775">
    <property type="protein sequence ID" value="QQL50217.1"/>
    <property type="molecule type" value="Genomic_DNA"/>
</dbReference>
<dbReference type="AlphaFoldDB" id="A0A6I4HW36"/>
<proteinExistence type="predicted"/>
<dbReference type="PROSITE" id="PS50943">
    <property type="entry name" value="HTH_CROC1"/>
    <property type="match status" value="1"/>
</dbReference>
<dbReference type="SMART" id="SM00530">
    <property type="entry name" value="HTH_XRE"/>
    <property type="match status" value="1"/>
</dbReference>
<accession>A0A6I4HW36</accession>
<dbReference type="InterPro" id="IPR010982">
    <property type="entry name" value="Lambda_DNA-bd_dom_sf"/>
</dbReference>
<dbReference type="CDD" id="cd00093">
    <property type="entry name" value="HTH_XRE"/>
    <property type="match status" value="1"/>
</dbReference>
<reference evidence="2 3" key="1">
    <citation type="submission" date="2020-12" db="EMBL/GenBank/DDBJ databases">
        <title>HMF7856_wgs.fasta genome submission.</title>
        <authorList>
            <person name="Kang H."/>
            <person name="Kim H."/>
            <person name="Joh K."/>
        </authorList>
    </citation>
    <scope>NUCLEOTIDE SEQUENCE [LARGE SCALE GENOMIC DNA]</scope>
    <source>
        <strain evidence="2 3">HMF7856</strain>
    </source>
</reference>
<dbReference type="GO" id="GO:0003677">
    <property type="term" value="F:DNA binding"/>
    <property type="evidence" value="ECO:0007669"/>
    <property type="project" value="InterPro"/>
</dbReference>
<evidence type="ECO:0000259" key="1">
    <source>
        <dbReference type="PROSITE" id="PS50943"/>
    </source>
</evidence>
<protein>
    <submittedName>
        <fullName evidence="2">Helix-turn-helix transcriptional regulator</fullName>
    </submittedName>
</protein>
<dbReference type="Gene3D" id="1.10.260.40">
    <property type="entry name" value="lambda repressor-like DNA-binding domains"/>
    <property type="match status" value="1"/>
</dbReference>
<organism evidence="2 3">
    <name type="scientific">Mucilaginibacter ginkgonis</name>
    <dbReference type="NCBI Taxonomy" id="2682091"/>
    <lineage>
        <taxon>Bacteria</taxon>
        <taxon>Pseudomonadati</taxon>
        <taxon>Bacteroidota</taxon>
        <taxon>Sphingobacteriia</taxon>
        <taxon>Sphingobacteriales</taxon>
        <taxon>Sphingobacteriaceae</taxon>
        <taxon>Mucilaginibacter</taxon>
    </lineage>
</organism>
<gene>
    <name evidence="2" type="ORF">GO620_001830</name>
</gene>
<evidence type="ECO:0000313" key="2">
    <source>
        <dbReference type="EMBL" id="QQL50217.1"/>
    </source>
</evidence>
<dbReference type="Pfam" id="PF01381">
    <property type="entry name" value="HTH_3"/>
    <property type="match status" value="1"/>
</dbReference>
<keyword evidence="3" id="KW-1185">Reference proteome</keyword>
<name>A0A6I4HW36_9SPHI</name>
<feature type="domain" description="HTH cro/C1-type" evidence="1">
    <location>
        <begin position="34"/>
        <end position="84"/>
    </location>
</feature>
<dbReference type="Proteomes" id="UP000429232">
    <property type="component" value="Chromosome"/>
</dbReference>
<dbReference type="SUPFAM" id="SSF47413">
    <property type="entry name" value="lambda repressor-like DNA-binding domains"/>
    <property type="match status" value="1"/>
</dbReference>